<keyword evidence="2" id="KW-1185">Reference proteome</keyword>
<evidence type="ECO:0000313" key="2">
    <source>
        <dbReference type="Proteomes" id="UP000681340"/>
    </source>
</evidence>
<reference evidence="1" key="1">
    <citation type="submission" date="2021-03" db="EMBL/GenBank/DDBJ databases">
        <title>Whole genome shotgun sequence of Actinoplanes auranticolor NBRC 12245.</title>
        <authorList>
            <person name="Komaki H."/>
            <person name="Tamura T."/>
        </authorList>
    </citation>
    <scope>NUCLEOTIDE SEQUENCE</scope>
    <source>
        <strain evidence="1">NBRC 12245</strain>
    </source>
</reference>
<dbReference type="AlphaFoldDB" id="A0A919SN85"/>
<protein>
    <submittedName>
        <fullName evidence="1">Uncharacterized protein</fullName>
    </submittedName>
</protein>
<accession>A0A919SN85</accession>
<evidence type="ECO:0000313" key="1">
    <source>
        <dbReference type="EMBL" id="GIM74048.1"/>
    </source>
</evidence>
<comment type="caution">
    <text evidence="1">The sequence shown here is derived from an EMBL/GenBank/DDBJ whole genome shotgun (WGS) entry which is preliminary data.</text>
</comment>
<name>A0A919SN85_9ACTN</name>
<organism evidence="1 2">
    <name type="scientific">Actinoplanes auranticolor</name>
    <dbReference type="NCBI Taxonomy" id="47988"/>
    <lineage>
        <taxon>Bacteria</taxon>
        <taxon>Bacillati</taxon>
        <taxon>Actinomycetota</taxon>
        <taxon>Actinomycetes</taxon>
        <taxon>Micromonosporales</taxon>
        <taxon>Micromonosporaceae</taxon>
        <taxon>Actinoplanes</taxon>
    </lineage>
</organism>
<gene>
    <name evidence="1" type="ORF">Aau02nite_59010</name>
</gene>
<dbReference type="RefSeq" id="WP_212991824.1">
    <property type="nucleotide sequence ID" value="NZ_BAABEA010000026.1"/>
</dbReference>
<sequence length="204" mass="21853">MAVFRVRRSGPRVSAVDAYEFPSGVRQRFALQHGELSGDALRSVEAAARQWFRLAARHPKARLAMPSVIVDEFCREFLLHTREYADFCAAAFGRPALSAGSRPGELAATFRYAQEDEPREAGLLPALFRVDREVAVAGGRHYLADCGGRGTCYELKGTVCLQHLGGVGRALTGGRWNVQRGDHGGLADGYERGGGGSGCSGGGV</sequence>
<proteinExistence type="predicted"/>
<dbReference type="Proteomes" id="UP000681340">
    <property type="component" value="Unassembled WGS sequence"/>
</dbReference>
<dbReference type="EMBL" id="BOQL01000049">
    <property type="protein sequence ID" value="GIM74048.1"/>
    <property type="molecule type" value="Genomic_DNA"/>
</dbReference>